<keyword evidence="14" id="KW-1185">Reference proteome</keyword>
<evidence type="ECO:0000256" key="4">
    <source>
        <dbReference type="ARBA" id="ARBA00022670"/>
    </source>
</evidence>
<dbReference type="GeneID" id="54783579"/>
<evidence type="ECO:0000256" key="3">
    <source>
        <dbReference type="ARBA" id="ARBA00009045"/>
    </source>
</evidence>
<evidence type="ECO:0000256" key="6">
    <source>
        <dbReference type="ARBA" id="ARBA00022801"/>
    </source>
</evidence>
<feature type="transmembrane region" description="Helical" evidence="10">
    <location>
        <begin position="496"/>
        <end position="515"/>
    </location>
</feature>
<dbReference type="PANTHER" id="PTHR22936">
    <property type="entry name" value="RHOMBOID-RELATED"/>
    <property type="match status" value="1"/>
</dbReference>
<dbReference type="InterPro" id="IPR002610">
    <property type="entry name" value="Peptidase_S54_rhomboid-like"/>
</dbReference>
<accession>A0A642UFN0</accession>
<comment type="similarity">
    <text evidence="3 10">Belongs to the peptidase S54 family.</text>
</comment>
<feature type="compositionally biased region" description="Polar residues" evidence="11">
    <location>
        <begin position="50"/>
        <end position="66"/>
    </location>
</feature>
<comment type="catalytic activity">
    <reaction evidence="1 10">
        <text>Cleaves type-1 transmembrane domains using a catalytic dyad composed of serine and histidine that are contributed by different transmembrane domains.</text>
        <dbReference type="EC" id="3.4.21.105"/>
    </reaction>
</comment>
<comment type="caution">
    <text evidence="13">The sequence shown here is derived from an EMBL/GenBank/DDBJ whole genome shotgun (WGS) entry which is preliminary data.</text>
</comment>
<evidence type="ECO:0000256" key="2">
    <source>
        <dbReference type="ARBA" id="ARBA00004141"/>
    </source>
</evidence>
<keyword evidence="5 10" id="KW-0812">Transmembrane</keyword>
<keyword evidence="9 10" id="KW-0472">Membrane</keyword>
<name>A0A642UFN0_DIURU</name>
<dbReference type="SUPFAM" id="SSF144091">
    <property type="entry name" value="Rhomboid-like"/>
    <property type="match status" value="1"/>
</dbReference>
<comment type="subcellular location">
    <subcellularLocation>
        <location evidence="2 10">Membrane</location>
        <topology evidence="2 10">Multi-pass membrane protein</topology>
    </subcellularLocation>
</comment>
<feature type="compositionally biased region" description="Basic and acidic residues" evidence="11">
    <location>
        <begin position="28"/>
        <end position="49"/>
    </location>
</feature>
<dbReference type="InterPro" id="IPR022764">
    <property type="entry name" value="Peptidase_S54_rhomboid_dom"/>
</dbReference>
<evidence type="ECO:0000256" key="8">
    <source>
        <dbReference type="ARBA" id="ARBA00022989"/>
    </source>
</evidence>
<gene>
    <name evidence="13" type="ORF">DIURU_004928</name>
</gene>
<feature type="transmembrane region" description="Helical" evidence="10">
    <location>
        <begin position="788"/>
        <end position="806"/>
    </location>
</feature>
<sequence>MVKESKTNATPYPTEYEMDTLSEFDFNTSRDNDATNDDSSSRYDADSLRHQTTVSRPQQAWRNQNLPPTPAELERHNSIKSAASSYNTHVPLPPPPSDANPFGPRPISGPMNPYRDYYRKGSRGKSVKYSAAPTYDPDQPYTSPRTRTSMFSRSGPASSTSGKILGGAVPSEYLDDVVSSGASGTRAEAAPPYLVSPFVDNVSPEETHDPSPIEYSDFSRPPMVGNMGSSKKPQVRYEEVELTEPHPRITALDRTLPPVPQENPFESNVSPSSIPDTDYDYPDDSDDKFEMKAAEARKLRKMNRNRLKQLRRKPRFHWSRLPYFTMFVTLVQVIVFIVELAKMSHLTGSAFQTKPYFNPMLGPSTYLLINMGARYIPCMHPVDRVTNDMTLNFPCPNSTSIETNVCSLSEICGLSGIKIVNDIYAPNQWYRVFTPMFLHAGFLHIIFNLLLQLTMGASLERHIGILKYAIIYIASGIAGFLLGANFTPINIASTGASGALFGIIATNIVQFIYCGRKNANMYETKHYWLFIVIMVIELAISFVLGLLPGMDNFSHLGGFAMGLALSIVLLKDPSWVYIDGIISYDADVSTWQQFKNNWNPRYKLEDKNSKKWMAWCVVRVIFLVLAILYFAMLSKTFFTDDQDQTTSGCTWCKYFNCLPVNGWCDVGDVQFEDVNNDATSSIPDKSQPSMSSTDSLATEATTSPPIVTTSSGTIASSLPTAIENGNFGQVNNGGLDGTGNNKRHNFDAFEISQPTLTVHALNTDTKLTSVSATTLRVVDDSTTFTTHANIGVTFYLITGLFSYGFLKRKRVI</sequence>
<reference evidence="13 14" key="1">
    <citation type="submission" date="2019-07" db="EMBL/GenBank/DDBJ databases">
        <title>Genome assembly of two rare yeast pathogens: Diutina rugosa and Trichomonascus ciferrii.</title>
        <authorList>
            <person name="Mixao V."/>
            <person name="Saus E."/>
            <person name="Hansen A."/>
            <person name="Lass-Flor C."/>
            <person name="Gabaldon T."/>
        </authorList>
    </citation>
    <scope>NUCLEOTIDE SEQUENCE [LARGE SCALE GENOMIC DNA]</scope>
    <source>
        <strain evidence="13 14">CBS 613</strain>
    </source>
</reference>
<feature type="region of interest" description="Disordered" evidence="11">
    <location>
        <begin position="677"/>
        <end position="704"/>
    </location>
</feature>
<evidence type="ECO:0000256" key="5">
    <source>
        <dbReference type="ARBA" id="ARBA00022692"/>
    </source>
</evidence>
<dbReference type="AlphaFoldDB" id="A0A642UFN0"/>
<evidence type="ECO:0000256" key="9">
    <source>
        <dbReference type="ARBA" id="ARBA00023136"/>
    </source>
</evidence>
<evidence type="ECO:0000256" key="1">
    <source>
        <dbReference type="ARBA" id="ARBA00000156"/>
    </source>
</evidence>
<feature type="transmembrane region" description="Helical" evidence="10">
    <location>
        <begin position="321"/>
        <end position="341"/>
    </location>
</feature>
<feature type="compositionally biased region" description="Polar residues" evidence="11">
    <location>
        <begin position="79"/>
        <end position="88"/>
    </location>
</feature>
<comment type="caution">
    <text evidence="10">Lacks conserved residue(s) required for the propagation of feature annotation.</text>
</comment>
<evidence type="ECO:0000313" key="13">
    <source>
        <dbReference type="EMBL" id="KAA8898074.1"/>
    </source>
</evidence>
<dbReference type="OrthoDB" id="2146116at2759"/>
<feature type="transmembrane region" description="Helical" evidence="10">
    <location>
        <begin position="465"/>
        <end position="484"/>
    </location>
</feature>
<dbReference type="EC" id="3.4.21.105" evidence="10"/>
<dbReference type="PANTHER" id="PTHR22936:SF69">
    <property type="entry name" value="RHOMBOID-LIKE PROTEIN"/>
    <property type="match status" value="1"/>
</dbReference>
<organism evidence="13 14">
    <name type="scientific">Diutina rugosa</name>
    <name type="common">Yeast</name>
    <name type="synonym">Candida rugosa</name>
    <dbReference type="NCBI Taxonomy" id="5481"/>
    <lineage>
        <taxon>Eukaryota</taxon>
        <taxon>Fungi</taxon>
        <taxon>Dikarya</taxon>
        <taxon>Ascomycota</taxon>
        <taxon>Saccharomycotina</taxon>
        <taxon>Pichiomycetes</taxon>
        <taxon>Debaryomycetaceae</taxon>
        <taxon>Diutina</taxon>
    </lineage>
</organism>
<dbReference type="EMBL" id="SWFT01000149">
    <property type="protein sequence ID" value="KAA8898074.1"/>
    <property type="molecule type" value="Genomic_DNA"/>
</dbReference>
<keyword evidence="7 10" id="KW-0720">Serine protease</keyword>
<dbReference type="InterPro" id="IPR035952">
    <property type="entry name" value="Rhomboid-like_sf"/>
</dbReference>
<feature type="compositionally biased region" description="Polar residues" evidence="11">
    <location>
        <begin position="140"/>
        <end position="162"/>
    </location>
</feature>
<keyword evidence="4 10" id="KW-0645">Protease</keyword>
<feature type="transmembrane region" description="Helical" evidence="10">
    <location>
        <begin position="553"/>
        <end position="570"/>
    </location>
</feature>
<feature type="domain" description="Peptidase S54 rhomboid" evidence="12">
    <location>
        <begin position="427"/>
        <end position="571"/>
    </location>
</feature>
<dbReference type="Gene3D" id="1.20.1540.10">
    <property type="entry name" value="Rhomboid-like"/>
    <property type="match status" value="1"/>
</dbReference>
<keyword evidence="6 10" id="KW-0378">Hydrolase</keyword>
<comment type="function">
    <text evidence="10">Serine protease involved in intramembrane proteolysis.</text>
</comment>
<feature type="transmembrane region" description="Helical" evidence="10">
    <location>
        <begin position="612"/>
        <end position="632"/>
    </location>
</feature>
<protein>
    <recommendedName>
        <fullName evidence="10">Rhomboid-type serine protease</fullName>
        <ecNumber evidence="10">3.4.21.105</ecNumber>
    </recommendedName>
</protein>
<feature type="transmembrane region" description="Helical" evidence="10">
    <location>
        <begin position="436"/>
        <end position="453"/>
    </location>
</feature>
<dbReference type="GO" id="GO:0006508">
    <property type="term" value="P:proteolysis"/>
    <property type="evidence" value="ECO:0007669"/>
    <property type="project" value="UniProtKB-KW"/>
</dbReference>
<feature type="transmembrane region" description="Helical" evidence="10">
    <location>
        <begin position="527"/>
        <end position="547"/>
    </location>
</feature>
<dbReference type="VEuPathDB" id="FungiDB:DIURU_004928"/>
<dbReference type="GO" id="GO:0016020">
    <property type="term" value="C:membrane"/>
    <property type="evidence" value="ECO:0007669"/>
    <property type="project" value="UniProtKB-SubCell"/>
</dbReference>
<dbReference type="Pfam" id="PF01694">
    <property type="entry name" value="Rhomboid"/>
    <property type="match status" value="1"/>
</dbReference>
<feature type="region of interest" description="Disordered" evidence="11">
    <location>
        <begin position="252"/>
        <end position="276"/>
    </location>
</feature>
<proteinExistence type="inferred from homology"/>
<feature type="region of interest" description="Disordered" evidence="11">
    <location>
        <begin position="1"/>
        <end position="164"/>
    </location>
</feature>
<evidence type="ECO:0000259" key="12">
    <source>
        <dbReference type="Pfam" id="PF01694"/>
    </source>
</evidence>
<evidence type="ECO:0000313" key="14">
    <source>
        <dbReference type="Proteomes" id="UP000449547"/>
    </source>
</evidence>
<evidence type="ECO:0000256" key="7">
    <source>
        <dbReference type="ARBA" id="ARBA00022825"/>
    </source>
</evidence>
<feature type="region of interest" description="Disordered" evidence="11">
    <location>
        <begin position="203"/>
        <end position="233"/>
    </location>
</feature>
<dbReference type="Proteomes" id="UP000449547">
    <property type="component" value="Unassembled WGS sequence"/>
</dbReference>
<keyword evidence="8 10" id="KW-1133">Transmembrane helix</keyword>
<dbReference type="GO" id="GO:0004252">
    <property type="term" value="F:serine-type endopeptidase activity"/>
    <property type="evidence" value="ECO:0007669"/>
    <property type="project" value="InterPro"/>
</dbReference>
<dbReference type="RefSeq" id="XP_034010331.1">
    <property type="nucleotide sequence ID" value="XM_034157854.1"/>
</dbReference>
<evidence type="ECO:0000256" key="10">
    <source>
        <dbReference type="RuleBase" id="RU362115"/>
    </source>
</evidence>
<evidence type="ECO:0000256" key="11">
    <source>
        <dbReference type="SAM" id="MobiDB-lite"/>
    </source>
</evidence>